<name>A0A840RKG5_9NEIS</name>
<dbReference type="RefSeq" id="WP_184102398.1">
    <property type="nucleotide sequence ID" value="NZ_JACHHN010000008.1"/>
</dbReference>
<accession>A0A840RKG5</accession>
<protein>
    <submittedName>
        <fullName evidence="9">Choline dehydrogenase-like flavoprotein</fullName>
    </submittedName>
</protein>
<comment type="similarity">
    <text evidence="2">Belongs to the GMC oxidoreductase family.</text>
</comment>
<comment type="cofactor">
    <cofactor evidence="1">
        <name>FAD</name>
        <dbReference type="ChEBI" id="CHEBI:57692"/>
    </cofactor>
</comment>
<evidence type="ECO:0000256" key="1">
    <source>
        <dbReference type="ARBA" id="ARBA00001974"/>
    </source>
</evidence>
<keyword evidence="4" id="KW-0274">FAD</keyword>
<evidence type="ECO:0000256" key="6">
    <source>
        <dbReference type="SAM" id="MobiDB-lite"/>
    </source>
</evidence>
<evidence type="ECO:0000313" key="9">
    <source>
        <dbReference type="EMBL" id="MBB5192722.1"/>
    </source>
</evidence>
<reference evidence="9 10" key="1">
    <citation type="submission" date="2020-08" db="EMBL/GenBank/DDBJ databases">
        <title>Genomic Encyclopedia of Type Strains, Phase IV (KMG-IV): sequencing the most valuable type-strain genomes for metagenomic binning, comparative biology and taxonomic classification.</title>
        <authorList>
            <person name="Goeker M."/>
        </authorList>
    </citation>
    <scope>NUCLEOTIDE SEQUENCE [LARGE SCALE GENOMIC DNA]</scope>
    <source>
        <strain evidence="9 10">DSM 18233</strain>
    </source>
</reference>
<dbReference type="Proteomes" id="UP000543030">
    <property type="component" value="Unassembled WGS sequence"/>
</dbReference>
<dbReference type="Pfam" id="PF00732">
    <property type="entry name" value="GMC_oxred_N"/>
    <property type="match status" value="1"/>
</dbReference>
<evidence type="ECO:0000256" key="4">
    <source>
        <dbReference type="ARBA" id="ARBA00022827"/>
    </source>
</evidence>
<gene>
    <name evidence="9" type="ORF">HNQ50_003476</name>
</gene>
<dbReference type="EMBL" id="JACHHN010000008">
    <property type="protein sequence ID" value="MBB5192722.1"/>
    <property type="molecule type" value="Genomic_DNA"/>
</dbReference>
<evidence type="ECO:0000259" key="7">
    <source>
        <dbReference type="Pfam" id="PF00732"/>
    </source>
</evidence>
<dbReference type="SUPFAM" id="SSF51905">
    <property type="entry name" value="FAD/NAD(P)-binding domain"/>
    <property type="match status" value="1"/>
</dbReference>
<feature type="domain" description="Glucose-methanol-choline oxidoreductase C-terminal" evidence="8">
    <location>
        <begin position="408"/>
        <end position="523"/>
    </location>
</feature>
<evidence type="ECO:0000313" key="10">
    <source>
        <dbReference type="Proteomes" id="UP000543030"/>
    </source>
</evidence>
<keyword evidence="3" id="KW-0285">Flavoprotein</keyword>
<dbReference type="AlphaFoldDB" id="A0A840RKG5"/>
<proteinExistence type="inferred from homology"/>
<sequence>MSANNQSADVIVIGSGVAGALVAHDLSAAGASVLMLEAGPRLERWRIVENYRNGAAKDDNQRPYPAARHAPHPEYGPDNNYLILKGPDAQSYASQYLRVVGGTTWHWAASCWRFLPNDFHMKQVYGVGRDWGISYADLEPWYYKAELELGVSGPNDGTDLGSPRKQPYPMDHLPLSYNDQRFHDVLNANGFNLVAEPVARNSRPYDERPTCCGNNNCMPICPIAAMYSGIIHVLKAERAGTRLLTNAVVYRLEVDAHDNIIAALYKDPDGNSHRVTGKYFVLAANALESAKILLMSTTDKFASGLANSSDQVGRNLMDHPGTGITFLANEPLWPGRGPMELTSIVDHRDGDFRREWASKKLHLNNQSQTRKATEKALSMGLVGKKLDEEIRYRAAHTVNINSFHDILPEPDNRLVLSDQKDPLGLPRMEITYKIGDYTKRSAEHTHESYAKIAQLFGGTEVTFDDKFAPNNHLMGSVIMGQNPKDSVVDGDCRAHDHANLYLATSGVMASAGSVNCTLTIAALSLRIADTLKRQLGRTTS</sequence>
<dbReference type="PANTHER" id="PTHR42784:SF1">
    <property type="entry name" value="PYRANOSE 2-OXIDASE"/>
    <property type="match status" value="1"/>
</dbReference>
<dbReference type="InterPro" id="IPR000172">
    <property type="entry name" value="GMC_OxRdtase_N"/>
</dbReference>
<organism evidence="9 10">
    <name type="scientific">Silvimonas terrae</name>
    <dbReference type="NCBI Taxonomy" id="300266"/>
    <lineage>
        <taxon>Bacteria</taxon>
        <taxon>Pseudomonadati</taxon>
        <taxon>Pseudomonadota</taxon>
        <taxon>Betaproteobacteria</taxon>
        <taxon>Neisseriales</taxon>
        <taxon>Chitinibacteraceae</taxon>
        <taxon>Silvimonas</taxon>
    </lineage>
</organism>
<evidence type="ECO:0000256" key="5">
    <source>
        <dbReference type="ARBA" id="ARBA00023002"/>
    </source>
</evidence>
<evidence type="ECO:0000256" key="2">
    <source>
        <dbReference type="ARBA" id="ARBA00010790"/>
    </source>
</evidence>
<dbReference type="InterPro" id="IPR051473">
    <property type="entry name" value="P2Ox-like"/>
</dbReference>
<feature type="region of interest" description="Disordered" evidence="6">
    <location>
        <begin position="56"/>
        <end position="75"/>
    </location>
</feature>
<dbReference type="Gene3D" id="3.50.50.60">
    <property type="entry name" value="FAD/NAD(P)-binding domain"/>
    <property type="match status" value="2"/>
</dbReference>
<dbReference type="GO" id="GO:0050660">
    <property type="term" value="F:flavin adenine dinucleotide binding"/>
    <property type="evidence" value="ECO:0007669"/>
    <property type="project" value="InterPro"/>
</dbReference>
<keyword evidence="10" id="KW-1185">Reference proteome</keyword>
<keyword evidence="5" id="KW-0560">Oxidoreductase</keyword>
<dbReference type="Pfam" id="PF05199">
    <property type="entry name" value="GMC_oxred_C"/>
    <property type="match status" value="1"/>
</dbReference>
<evidence type="ECO:0000256" key="3">
    <source>
        <dbReference type="ARBA" id="ARBA00022630"/>
    </source>
</evidence>
<dbReference type="InterPro" id="IPR007867">
    <property type="entry name" value="GMC_OxRtase_C"/>
</dbReference>
<comment type="caution">
    <text evidence="9">The sequence shown here is derived from an EMBL/GenBank/DDBJ whole genome shotgun (WGS) entry which is preliminary data.</text>
</comment>
<dbReference type="InterPro" id="IPR036188">
    <property type="entry name" value="FAD/NAD-bd_sf"/>
</dbReference>
<dbReference type="SUPFAM" id="SSF54373">
    <property type="entry name" value="FAD-linked reductases, C-terminal domain"/>
    <property type="match status" value="1"/>
</dbReference>
<evidence type="ECO:0000259" key="8">
    <source>
        <dbReference type="Pfam" id="PF05199"/>
    </source>
</evidence>
<dbReference type="PANTHER" id="PTHR42784">
    <property type="entry name" value="PYRANOSE 2-OXIDASE"/>
    <property type="match status" value="1"/>
</dbReference>
<feature type="domain" description="Glucose-methanol-choline oxidoreductase N-terminal" evidence="7">
    <location>
        <begin position="98"/>
        <end position="320"/>
    </location>
</feature>
<dbReference type="GO" id="GO:0016614">
    <property type="term" value="F:oxidoreductase activity, acting on CH-OH group of donors"/>
    <property type="evidence" value="ECO:0007669"/>
    <property type="project" value="InterPro"/>
</dbReference>